<dbReference type="RefSeq" id="WP_070395706.1">
    <property type="nucleotide sequence ID" value="NZ_CP017599.1"/>
</dbReference>
<dbReference type="Pfam" id="PF20704">
    <property type="entry name" value="KH_NucS_shadow"/>
    <property type="match status" value="1"/>
</dbReference>
<accession>A0A1D8U0H6</accession>
<dbReference type="OrthoDB" id="3428165at2"/>
<proteinExistence type="predicted"/>
<sequence>MSLNITPELLKQAQEGEVNQEAFIESIRQSLPYAFGIVEDLAKQLAQGEAEWVEHSVPPPTEQDRAQLLRMIGGDAIRGAVERYFGIKLAFQNCHKTAIFRPEALESPAYQDFISIRSQILNQTPELIDC</sequence>
<organism evidence="1 2">
    <name type="scientific">Moorena producens PAL-8-15-08-1</name>
    <dbReference type="NCBI Taxonomy" id="1458985"/>
    <lineage>
        <taxon>Bacteria</taxon>
        <taxon>Bacillati</taxon>
        <taxon>Cyanobacteriota</taxon>
        <taxon>Cyanophyceae</taxon>
        <taxon>Coleofasciculales</taxon>
        <taxon>Coleofasciculaceae</taxon>
        <taxon>Moorena</taxon>
    </lineage>
</organism>
<dbReference type="STRING" id="1458985.BJP34_31265"/>
<evidence type="ECO:0000313" key="1">
    <source>
        <dbReference type="EMBL" id="AOX03323.1"/>
    </source>
</evidence>
<dbReference type="KEGG" id="mpro:BJP34_31265"/>
<gene>
    <name evidence="1" type="ORF">BJP34_31265</name>
</gene>
<protein>
    <submittedName>
        <fullName evidence="1">Uncharacterized protein</fullName>
    </submittedName>
</protein>
<name>A0A1D8U0H6_9CYAN</name>
<dbReference type="EMBL" id="CP017599">
    <property type="protein sequence ID" value="AOX03323.1"/>
    <property type="molecule type" value="Genomic_DNA"/>
</dbReference>
<dbReference type="NCBIfam" id="NF040488">
    <property type="entry name" value="SCO5389_fam"/>
    <property type="match status" value="1"/>
</dbReference>
<reference evidence="2" key="1">
    <citation type="submission" date="2016-10" db="EMBL/GenBank/DDBJ databases">
        <title>Comparative genomics uncovers the prolific and rare metabolic potential of the cyanobacterial genus Moorea.</title>
        <authorList>
            <person name="Leao T."/>
            <person name="Castelao G."/>
            <person name="Korobeynikov A."/>
            <person name="Monroe E.A."/>
            <person name="Podell S."/>
            <person name="Glukhov E."/>
            <person name="Allen E."/>
            <person name="Gerwick W.H."/>
            <person name="Gerwick L."/>
        </authorList>
    </citation>
    <scope>NUCLEOTIDE SEQUENCE [LARGE SCALE GENOMIC DNA]</scope>
    <source>
        <strain evidence="2">PAL-8-15-08-1</strain>
    </source>
</reference>
<evidence type="ECO:0000313" key="2">
    <source>
        <dbReference type="Proteomes" id="UP000177870"/>
    </source>
</evidence>
<dbReference type="AlphaFoldDB" id="A0A1D8U0H6"/>
<dbReference type="Proteomes" id="UP000177870">
    <property type="component" value="Chromosome"/>
</dbReference>